<protein>
    <recommendedName>
        <fullName evidence="4 11">Protein PBN1</fullName>
    </recommendedName>
</protein>
<reference evidence="12 13" key="1">
    <citation type="journal article" date="2008" name="Nature">
        <title>The genome of Laccaria bicolor provides insights into mycorrhizal symbiosis.</title>
        <authorList>
            <person name="Martin F."/>
            <person name="Aerts A."/>
            <person name="Ahren D."/>
            <person name="Brun A."/>
            <person name="Danchin E.G.J."/>
            <person name="Duchaussoy F."/>
            <person name="Gibon J."/>
            <person name="Kohler A."/>
            <person name="Lindquist E."/>
            <person name="Pereda V."/>
            <person name="Salamov A."/>
            <person name="Shapiro H.J."/>
            <person name="Wuyts J."/>
            <person name="Blaudez D."/>
            <person name="Buee M."/>
            <person name="Brokstein P."/>
            <person name="Canbaeck B."/>
            <person name="Cohen D."/>
            <person name="Courty P.E."/>
            <person name="Coutinho P.M."/>
            <person name="Delaruelle C."/>
            <person name="Detter J.C."/>
            <person name="Deveau A."/>
            <person name="DiFazio S."/>
            <person name="Duplessis S."/>
            <person name="Fraissinet-Tachet L."/>
            <person name="Lucic E."/>
            <person name="Frey-Klett P."/>
            <person name="Fourrey C."/>
            <person name="Feussner I."/>
            <person name="Gay G."/>
            <person name="Grimwood J."/>
            <person name="Hoegger P.J."/>
            <person name="Jain P."/>
            <person name="Kilaru S."/>
            <person name="Labbe J."/>
            <person name="Lin Y.C."/>
            <person name="Legue V."/>
            <person name="Le Tacon F."/>
            <person name="Marmeisse R."/>
            <person name="Melayah D."/>
            <person name="Montanini B."/>
            <person name="Muratet M."/>
            <person name="Nehls U."/>
            <person name="Niculita-Hirzel H."/>
            <person name="Oudot-Le Secq M.P."/>
            <person name="Peter M."/>
            <person name="Quesneville H."/>
            <person name="Rajashekar B."/>
            <person name="Reich M."/>
            <person name="Rouhier N."/>
            <person name="Schmutz J."/>
            <person name="Yin T."/>
            <person name="Chalot M."/>
            <person name="Henrissat B."/>
            <person name="Kuees U."/>
            <person name="Lucas S."/>
            <person name="Van de Peer Y."/>
            <person name="Podila G.K."/>
            <person name="Polle A."/>
            <person name="Pukkila P.J."/>
            <person name="Richardson P.M."/>
            <person name="Rouze P."/>
            <person name="Sanders I.R."/>
            <person name="Stajich J.E."/>
            <person name="Tunlid A."/>
            <person name="Tuskan G."/>
            <person name="Grigoriev I.V."/>
        </authorList>
    </citation>
    <scope>NUCLEOTIDE SEQUENCE [LARGE SCALE GENOMIC DNA]</scope>
    <source>
        <strain evidence="13">S238N-H82 / ATCC MYA-4686</strain>
    </source>
</reference>
<evidence type="ECO:0000256" key="10">
    <source>
        <dbReference type="ARBA" id="ARBA00023180"/>
    </source>
</evidence>
<dbReference type="AlphaFoldDB" id="B0D9R3"/>
<feature type="transmembrane region" description="Helical" evidence="11">
    <location>
        <begin position="202"/>
        <end position="225"/>
    </location>
</feature>
<evidence type="ECO:0000256" key="7">
    <source>
        <dbReference type="ARBA" id="ARBA00022824"/>
    </source>
</evidence>
<evidence type="ECO:0000313" key="13">
    <source>
        <dbReference type="Proteomes" id="UP000001194"/>
    </source>
</evidence>
<sequence>MPSPSITSHLHPTHGFHPSSITTLTLLHHHQNCTIHLYYTLPPQIFVDPHELALRRASYAYRHWGSTELEKPAHALDTGEADTEVLIISEDTKFLVGVDGTDTVAQREVTVDVPMHLRYGRPSASGGYEEVQLRWPTAFFLCPSDSSSSDHLPSHLCPDLSLPTHVLNSLPPKKSCFPVHPLPSSGPNSNTILLPLGNTAHLAAVEIGTAAVILACFFWLVKVAWDTAGRLNAKRRNSKRE</sequence>
<dbReference type="KEGG" id="lbc:LACBIDRAFT_296996"/>
<dbReference type="OrthoDB" id="5546453at2759"/>
<dbReference type="EMBL" id="DS547101">
    <property type="protein sequence ID" value="EDR08396.1"/>
    <property type="molecule type" value="Genomic_DNA"/>
</dbReference>
<dbReference type="GeneID" id="6076445"/>
<dbReference type="GO" id="GO:1990529">
    <property type="term" value="C:glycosylphosphatidylinositol-mannosyltransferase I complex"/>
    <property type="evidence" value="ECO:0007669"/>
    <property type="project" value="TreeGrafter"/>
</dbReference>
<evidence type="ECO:0000256" key="6">
    <source>
        <dbReference type="ARBA" id="ARBA00022692"/>
    </source>
</evidence>
<evidence type="ECO:0000256" key="1">
    <source>
        <dbReference type="ARBA" id="ARBA00004643"/>
    </source>
</evidence>
<dbReference type="STRING" id="486041.B0D9R3"/>
<gene>
    <name evidence="12" type="ORF">LACBIDRAFT_296996</name>
</gene>
<name>B0D9R3_LACBS</name>
<dbReference type="GO" id="GO:0005789">
    <property type="term" value="C:endoplasmic reticulum membrane"/>
    <property type="evidence" value="ECO:0007669"/>
    <property type="project" value="UniProtKB-SubCell"/>
</dbReference>
<dbReference type="InParanoid" id="B0D9R3"/>
<dbReference type="Proteomes" id="UP000001194">
    <property type="component" value="Unassembled WGS sequence"/>
</dbReference>
<dbReference type="HOGENOM" id="CLU_100668_0_0_1"/>
<evidence type="ECO:0000256" key="4">
    <source>
        <dbReference type="ARBA" id="ARBA00020410"/>
    </source>
</evidence>
<keyword evidence="8 11" id="KW-1133">Transmembrane helix</keyword>
<comment type="subcellular location">
    <subcellularLocation>
        <location evidence="11">Endoplasmic reticulum membrane</location>
        <topology evidence="11">Single-pass membrane protein</topology>
    </subcellularLocation>
    <subcellularLocation>
        <location evidence="1">Endoplasmic reticulum membrane</location>
        <topology evidence="1">Single-pass type III membrane protein</topology>
    </subcellularLocation>
</comment>
<evidence type="ECO:0000313" key="12">
    <source>
        <dbReference type="EMBL" id="EDR08396.1"/>
    </source>
</evidence>
<dbReference type="PANTHER" id="PTHR28533:SF1">
    <property type="entry name" value="PROTEIN PBN1"/>
    <property type="match status" value="1"/>
</dbReference>
<comment type="similarity">
    <text evidence="3 11">Belongs to the PIGX family.</text>
</comment>
<dbReference type="UniPathway" id="UPA00196"/>
<keyword evidence="10" id="KW-0325">Glycoprotein</keyword>
<keyword evidence="9 11" id="KW-0472">Membrane</keyword>
<keyword evidence="7 11" id="KW-0256">Endoplasmic reticulum</keyword>
<evidence type="ECO:0000256" key="9">
    <source>
        <dbReference type="ARBA" id="ARBA00023136"/>
    </source>
</evidence>
<comment type="function">
    <text evidence="11">Required for proper folding and/or the stability of a subset of proteins in the endoplasmic reticulum. Component of glycosylphosphatidylinositol-mannosyltransferase 1 which transfers the first of the 4 mannoses in the GPI-anchor precursors during GPI-anchor biosynthesis. Probably acts by stabilizing the mannosyltransferase GPI14.</text>
</comment>
<evidence type="ECO:0000256" key="11">
    <source>
        <dbReference type="RuleBase" id="RU366056"/>
    </source>
</evidence>
<dbReference type="InterPro" id="IPR013233">
    <property type="entry name" value="PIG-X/PBN1"/>
</dbReference>
<dbReference type="RefSeq" id="XP_001880621.1">
    <property type="nucleotide sequence ID" value="XM_001880586.1"/>
</dbReference>
<evidence type="ECO:0000256" key="8">
    <source>
        <dbReference type="ARBA" id="ARBA00022989"/>
    </source>
</evidence>
<dbReference type="GO" id="GO:0000030">
    <property type="term" value="F:mannosyltransferase activity"/>
    <property type="evidence" value="ECO:0007669"/>
    <property type="project" value="TreeGrafter"/>
</dbReference>
<organism evidence="13">
    <name type="scientific">Laccaria bicolor (strain S238N-H82 / ATCC MYA-4686)</name>
    <name type="common">Bicoloured deceiver</name>
    <name type="synonym">Laccaria laccata var. bicolor</name>
    <dbReference type="NCBI Taxonomy" id="486041"/>
    <lineage>
        <taxon>Eukaryota</taxon>
        <taxon>Fungi</taxon>
        <taxon>Dikarya</taxon>
        <taxon>Basidiomycota</taxon>
        <taxon>Agaricomycotina</taxon>
        <taxon>Agaricomycetes</taxon>
        <taxon>Agaricomycetidae</taxon>
        <taxon>Agaricales</taxon>
        <taxon>Agaricineae</taxon>
        <taxon>Hydnangiaceae</taxon>
        <taxon>Laccaria</taxon>
    </lineage>
</organism>
<dbReference type="Pfam" id="PF08320">
    <property type="entry name" value="PIG-X"/>
    <property type="match status" value="1"/>
</dbReference>
<keyword evidence="5 11" id="KW-0337">GPI-anchor biosynthesis</keyword>
<dbReference type="SMART" id="SM00780">
    <property type="entry name" value="PIG-X"/>
    <property type="match status" value="1"/>
</dbReference>
<dbReference type="GO" id="GO:0006506">
    <property type="term" value="P:GPI anchor biosynthetic process"/>
    <property type="evidence" value="ECO:0007669"/>
    <property type="project" value="UniProtKB-UniPathway"/>
</dbReference>
<evidence type="ECO:0000256" key="2">
    <source>
        <dbReference type="ARBA" id="ARBA00004687"/>
    </source>
</evidence>
<evidence type="ECO:0000256" key="3">
    <source>
        <dbReference type="ARBA" id="ARBA00010345"/>
    </source>
</evidence>
<proteinExistence type="inferred from homology"/>
<keyword evidence="13" id="KW-1185">Reference proteome</keyword>
<comment type="pathway">
    <text evidence="2 11">Glycolipid biosynthesis; glycosylphosphatidylinositol-anchor biosynthesis.</text>
</comment>
<accession>B0D9R3</accession>
<evidence type="ECO:0000256" key="5">
    <source>
        <dbReference type="ARBA" id="ARBA00022502"/>
    </source>
</evidence>
<dbReference type="FunCoup" id="B0D9R3">
    <property type="interactions" value="3"/>
</dbReference>
<dbReference type="InterPro" id="IPR042322">
    <property type="entry name" value="Pbn1"/>
</dbReference>
<keyword evidence="6 11" id="KW-0812">Transmembrane</keyword>
<dbReference type="PANTHER" id="PTHR28533">
    <property type="entry name" value="PROTEIN PBN1"/>
    <property type="match status" value="1"/>
</dbReference>